<dbReference type="Gene3D" id="3.40.50.300">
    <property type="entry name" value="P-loop containing nucleotide triphosphate hydrolases"/>
    <property type="match status" value="1"/>
</dbReference>
<evidence type="ECO:0000259" key="3">
    <source>
        <dbReference type="Pfam" id="PF00685"/>
    </source>
</evidence>
<organism evidence="4 5">
    <name type="scientific">Elysia marginata</name>
    <dbReference type="NCBI Taxonomy" id="1093978"/>
    <lineage>
        <taxon>Eukaryota</taxon>
        <taxon>Metazoa</taxon>
        <taxon>Spiralia</taxon>
        <taxon>Lophotrochozoa</taxon>
        <taxon>Mollusca</taxon>
        <taxon>Gastropoda</taxon>
        <taxon>Heterobranchia</taxon>
        <taxon>Euthyneura</taxon>
        <taxon>Panpulmonata</taxon>
        <taxon>Sacoglossa</taxon>
        <taxon>Placobranchoidea</taxon>
        <taxon>Plakobranchidae</taxon>
        <taxon>Elysia</taxon>
    </lineage>
</organism>
<gene>
    <name evidence="4" type="ORF">ElyMa_005145800</name>
</gene>
<dbReference type="SUPFAM" id="SSF52540">
    <property type="entry name" value="P-loop containing nucleoside triphosphate hydrolases"/>
    <property type="match status" value="1"/>
</dbReference>
<accession>A0AAV4JNJ1</accession>
<sequence length="320" mass="36443">MSLDATAVPEKVPKLEPEWEGLPFHERFNCIKDSHFPPCMIPSGLMLEGVRVPMLPVPGDPTDHLMDISYAKFRGGDILVVAYPDSGGPHLVELLPWFLHQNHCPAGSANHITSSHLSQKLLEHMNRSEIEVATSPCIFLSNLWAAHFPADIIHKNIKIIHLVRNPKDVVTSLYHRLRRQGVFTFQQFLDLYLTNQIGTGHQIAFLRQMRQFQQRCPHQPVLEIHYEDIVKKPIEVMQTLGAFLNTPVSGSLCDHILSSNDFLHTLGQTDQSDHSCDGEHRHTPGAIGDWKNTFNMMQNDTFNFFLFQSLGDLNINFHYQ</sequence>
<reference evidence="4 5" key="1">
    <citation type="journal article" date="2021" name="Elife">
        <title>Chloroplast acquisition without the gene transfer in kleptoplastic sea slugs, Plakobranchus ocellatus.</title>
        <authorList>
            <person name="Maeda T."/>
            <person name="Takahashi S."/>
            <person name="Yoshida T."/>
            <person name="Shimamura S."/>
            <person name="Takaki Y."/>
            <person name="Nagai Y."/>
            <person name="Toyoda A."/>
            <person name="Suzuki Y."/>
            <person name="Arimoto A."/>
            <person name="Ishii H."/>
            <person name="Satoh N."/>
            <person name="Nishiyama T."/>
            <person name="Hasebe M."/>
            <person name="Maruyama T."/>
            <person name="Minagawa J."/>
            <person name="Obokata J."/>
            <person name="Shigenobu S."/>
        </authorList>
    </citation>
    <scope>NUCLEOTIDE SEQUENCE [LARGE SCALE GENOMIC DNA]</scope>
</reference>
<dbReference type="AlphaFoldDB" id="A0AAV4JNJ1"/>
<dbReference type="PANTHER" id="PTHR11783">
    <property type="entry name" value="SULFOTRANSFERASE SULT"/>
    <property type="match status" value="1"/>
</dbReference>
<protein>
    <submittedName>
        <fullName evidence="4">Sulfotransferase</fullName>
    </submittedName>
</protein>
<evidence type="ECO:0000256" key="1">
    <source>
        <dbReference type="ARBA" id="ARBA00005771"/>
    </source>
</evidence>
<dbReference type="InterPro" id="IPR027417">
    <property type="entry name" value="P-loop_NTPase"/>
</dbReference>
<proteinExistence type="inferred from homology"/>
<name>A0AAV4JNJ1_9GAST</name>
<comment type="similarity">
    <text evidence="1">Belongs to the sulfotransferase 1 family.</text>
</comment>
<comment type="caution">
    <text evidence="4">The sequence shown here is derived from an EMBL/GenBank/DDBJ whole genome shotgun (WGS) entry which is preliminary data.</text>
</comment>
<feature type="domain" description="Sulfotransferase" evidence="3">
    <location>
        <begin position="77"/>
        <end position="306"/>
    </location>
</feature>
<evidence type="ECO:0000256" key="2">
    <source>
        <dbReference type="ARBA" id="ARBA00022679"/>
    </source>
</evidence>
<evidence type="ECO:0000313" key="5">
    <source>
        <dbReference type="Proteomes" id="UP000762676"/>
    </source>
</evidence>
<keyword evidence="5" id="KW-1185">Reference proteome</keyword>
<dbReference type="Pfam" id="PF00685">
    <property type="entry name" value="Sulfotransfer_1"/>
    <property type="match status" value="1"/>
</dbReference>
<keyword evidence="2" id="KW-0808">Transferase</keyword>
<evidence type="ECO:0000313" key="4">
    <source>
        <dbReference type="EMBL" id="GFS23955.1"/>
    </source>
</evidence>
<dbReference type="GO" id="GO:0008146">
    <property type="term" value="F:sulfotransferase activity"/>
    <property type="evidence" value="ECO:0007669"/>
    <property type="project" value="InterPro"/>
</dbReference>
<dbReference type="Proteomes" id="UP000762676">
    <property type="component" value="Unassembled WGS sequence"/>
</dbReference>
<dbReference type="EMBL" id="BMAT01010311">
    <property type="protein sequence ID" value="GFS23955.1"/>
    <property type="molecule type" value="Genomic_DNA"/>
</dbReference>
<dbReference type="InterPro" id="IPR000863">
    <property type="entry name" value="Sulfotransferase_dom"/>
</dbReference>